<evidence type="ECO:0000313" key="3">
    <source>
        <dbReference type="Proteomes" id="UP000007305"/>
    </source>
</evidence>
<dbReference type="Gramene" id="Zm00001eb014510_T001">
    <property type="protein sequence ID" value="Zm00001eb014510_P001"/>
    <property type="gene ID" value="Zm00001eb014510"/>
</dbReference>
<feature type="compositionally biased region" description="Low complexity" evidence="1">
    <location>
        <begin position="32"/>
        <end position="42"/>
    </location>
</feature>
<reference evidence="2" key="2">
    <citation type="submission" date="2019-07" db="EMBL/GenBank/DDBJ databases">
        <authorList>
            <person name="Seetharam A."/>
            <person name="Woodhouse M."/>
            <person name="Cannon E."/>
        </authorList>
    </citation>
    <scope>NUCLEOTIDE SEQUENCE [LARGE SCALE GENOMIC DNA]</scope>
    <source>
        <strain evidence="2">cv. B73</strain>
    </source>
</reference>
<dbReference type="EnsemblPlants" id="Zm00001eb014510_T001">
    <property type="protein sequence ID" value="Zm00001eb014510_P001"/>
    <property type="gene ID" value="Zm00001eb014510"/>
</dbReference>
<reference evidence="2" key="3">
    <citation type="submission" date="2021-05" db="UniProtKB">
        <authorList>
            <consortium name="EnsemblPlants"/>
        </authorList>
    </citation>
    <scope>IDENTIFICATION</scope>
    <source>
        <strain evidence="2">cv. B73</strain>
    </source>
</reference>
<proteinExistence type="predicted"/>
<dbReference type="AlphaFoldDB" id="A0A804LJ00"/>
<organism evidence="2 3">
    <name type="scientific">Zea mays</name>
    <name type="common">Maize</name>
    <dbReference type="NCBI Taxonomy" id="4577"/>
    <lineage>
        <taxon>Eukaryota</taxon>
        <taxon>Viridiplantae</taxon>
        <taxon>Streptophyta</taxon>
        <taxon>Embryophyta</taxon>
        <taxon>Tracheophyta</taxon>
        <taxon>Spermatophyta</taxon>
        <taxon>Magnoliopsida</taxon>
        <taxon>Liliopsida</taxon>
        <taxon>Poales</taxon>
        <taxon>Poaceae</taxon>
        <taxon>PACMAD clade</taxon>
        <taxon>Panicoideae</taxon>
        <taxon>Andropogonodae</taxon>
        <taxon>Andropogoneae</taxon>
        <taxon>Tripsacinae</taxon>
        <taxon>Zea</taxon>
    </lineage>
</organism>
<evidence type="ECO:0000313" key="2">
    <source>
        <dbReference type="EnsemblPlants" id="Zm00001eb014510_P001"/>
    </source>
</evidence>
<sequence>MMSRASAASSERSTASLSVTNAHGDSPHRSSARATTDASSTAGCREQQVSMYSTNRCNGTLAKSTSKQRLRSFPISKHHSVTLG</sequence>
<accession>A0A804LJ00</accession>
<feature type="region of interest" description="Disordered" evidence="1">
    <location>
        <begin position="1"/>
        <end position="84"/>
    </location>
</feature>
<protein>
    <submittedName>
        <fullName evidence="2">Uncharacterized protein</fullName>
    </submittedName>
</protein>
<name>A0A804LJ00_MAIZE</name>
<feature type="compositionally biased region" description="Polar residues" evidence="1">
    <location>
        <begin position="47"/>
        <end position="65"/>
    </location>
</feature>
<keyword evidence="3" id="KW-1185">Reference proteome</keyword>
<evidence type="ECO:0000256" key="1">
    <source>
        <dbReference type="SAM" id="MobiDB-lite"/>
    </source>
</evidence>
<feature type="compositionally biased region" description="Basic residues" evidence="1">
    <location>
        <begin position="66"/>
        <end position="84"/>
    </location>
</feature>
<dbReference type="Proteomes" id="UP000007305">
    <property type="component" value="Chromosome 1"/>
</dbReference>
<dbReference type="InParanoid" id="A0A804LJ00"/>
<feature type="compositionally biased region" description="Low complexity" evidence="1">
    <location>
        <begin position="1"/>
        <end position="18"/>
    </location>
</feature>
<reference evidence="3" key="1">
    <citation type="submission" date="2015-12" db="EMBL/GenBank/DDBJ databases">
        <title>Update maize B73 reference genome by single molecule sequencing technologies.</title>
        <authorList>
            <consortium name="Maize Genome Sequencing Project"/>
            <person name="Ware D."/>
        </authorList>
    </citation>
    <scope>NUCLEOTIDE SEQUENCE [LARGE SCALE GENOMIC DNA]</scope>
    <source>
        <strain evidence="3">cv. B73</strain>
    </source>
</reference>